<dbReference type="Proteomes" id="UP000189703">
    <property type="component" value="Unplaced"/>
</dbReference>
<comment type="similarity">
    <text evidence="3">Belongs to the PMEI family.</text>
</comment>
<organism evidence="4 5">
    <name type="scientific">Nelumbo nucifera</name>
    <name type="common">Sacred lotus</name>
    <dbReference type="NCBI Taxonomy" id="4432"/>
    <lineage>
        <taxon>Eukaryota</taxon>
        <taxon>Viridiplantae</taxon>
        <taxon>Streptophyta</taxon>
        <taxon>Embryophyta</taxon>
        <taxon>Tracheophyta</taxon>
        <taxon>Spermatophyta</taxon>
        <taxon>Magnoliopsida</taxon>
        <taxon>Proteales</taxon>
        <taxon>Nelumbonaceae</taxon>
        <taxon>Nelumbo</taxon>
    </lineage>
</organism>
<dbReference type="InterPro" id="IPR052421">
    <property type="entry name" value="PCW_Enzyme_Inhibitor"/>
</dbReference>
<dbReference type="InterPro" id="IPR006501">
    <property type="entry name" value="Pectinesterase_inhib_dom"/>
</dbReference>
<keyword evidence="1" id="KW-0732">Signal</keyword>
<protein>
    <submittedName>
        <fullName evidence="5">Uncharacterized protein LOC104606247</fullName>
    </submittedName>
</protein>
<dbReference type="PANTHER" id="PTHR36710">
    <property type="entry name" value="PECTINESTERASE INHIBITOR-LIKE"/>
    <property type="match status" value="1"/>
</dbReference>
<dbReference type="SUPFAM" id="SSF101148">
    <property type="entry name" value="Plant invertase/pectin methylesterase inhibitor"/>
    <property type="match status" value="1"/>
</dbReference>
<evidence type="ECO:0000256" key="1">
    <source>
        <dbReference type="ARBA" id="ARBA00022729"/>
    </source>
</evidence>
<dbReference type="PANTHER" id="PTHR36710:SF18">
    <property type="entry name" value="PECTINESTERASE INHIBITOR 5-RELATED"/>
    <property type="match status" value="1"/>
</dbReference>
<dbReference type="GO" id="GO:0009827">
    <property type="term" value="P:plant-type cell wall modification"/>
    <property type="evidence" value="ECO:0000318"/>
    <property type="project" value="GO_Central"/>
</dbReference>
<evidence type="ECO:0000313" key="5">
    <source>
        <dbReference type="RefSeq" id="XP_010269645.1"/>
    </source>
</evidence>
<keyword evidence="2" id="KW-1015">Disulfide bond</keyword>
<dbReference type="KEGG" id="nnu:104606247"/>
<dbReference type="AlphaFoldDB" id="A0A1U8B228"/>
<keyword evidence="4" id="KW-1185">Reference proteome</keyword>
<dbReference type="GO" id="GO:0009505">
    <property type="term" value="C:plant-type cell wall"/>
    <property type="evidence" value="ECO:0000318"/>
    <property type="project" value="GO_Central"/>
</dbReference>
<dbReference type="NCBIfam" id="TIGR01614">
    <property type="entry name" value="PME_inhib"/>
    <property type="match status" value="1"/>
</dbReference>
<dbReference type="OrthoDB" id="1899334at2759"/>
<gene>
    <name evidence="5" type="primary">LOC104606247</name>
</gene>
<dbReference type="Pfam" id="PF04043">
    <property type="entry name" value="PMEI"/>
    <property type="match status" value="1"/>
</dbReference>
<dbReference type="GO" id="GO:0004857">
    <property type="term" value="F:enzyme inhibitor activity"/>
    <property type="evidence" value="ECO:0000318"/>
    <property type="project" value="GO_Central"/>
</dbReference>
<dbReference type="OMA" id="KNTCEHA"/>
<dbReference type="SMART" id="SM00856">
    <property type="entry name" value="PMEI"/>
    <property type="match status" value="1"/>
</dbReference>
<name>A0A1U8B228_NELNU</name>
<accession>A0A1U8B228</accession>
<evidence type="ECO:0000256" key="2">
    <source>
        <dbReference type="ARBA" id="ARBA00023157"/>
    </source>
</evidence>
<sequence>MGCINSSHSFFFFFLTLITLSLTTSVAQADEASDLIKNTCEHAIYKEFCISDLQQSKGKIANIRDLANITLQHALSNATYIVDYVSKLANTTKDFNAQSCFVECSTNYEKAISLVQSSFSALDNKDFDNVNRWLTSAMFRAELCEKAFKGQSGVQFSEISDKAELFNHLCSNALAIADRMAGM</sequence>
<proteinExistence type="inferred from homology"/>
<dbReference type="RefSeq" id="XP_010269645.1">
    <property type="nucleotide sequence ID" value="XM_010271343.1"/>
</dbReference>
<evidence type="ECO:0000313" key="4">
    <source>
        <dbReference type="Proteomes" id="UP000189703"/>
    </source>
</evidence>
<dbReference type="Gene3D" id="1.20.140.40">
    <property type="entry name" value="Invertase/pectin methylesterase inhibitor family protein"/>
    <property type="match status" value="1"/>
</dbReference>
<dbReference type="InterPro" id="IPR035513">
    <property type="entry name" value="Invertase/methylesterase_inhib"/>
</dbReference>
<dbReference type="GeneID" id="104606247"/>
<dbReference type="FunCoup" id="A0A1U8B228">
    <property type="interactions" value="76"/>
</dbReference>
<reference evidence="5" key="1">
    <citation type="submission" date="2025-08" db="UniProtKB">
        <authorList>
            <consortium name="RefSeq"/>
        </authorList>
    </citation>
    <scope>IDENTIFICATION</scope>
</reference>
<evidence type="ECO:0000256" key="3">
    <source>
        <dbReference type="ARBA" id="ARBA00038471"/>
    </source>
</evidence>